<evidence type="ECO:0000313" key="1">
    <source>
        <dbReference type="EMBL" id="ALX47746.1"/>
    </source>
</evidence>
<dbReference type="EMBL" id="CP013862">
    <property type="protein sequence ID" value="ALX47746.1"/>
    <property type="molecule type" value="Genomic_DNA"/>
</dbReference>
<sequence>MFKKHKEWIELATTNRYGKDKKDPFRIPEGATSLLCQVNVRIDLIRNRDKQWFLNHLSVVERCTDSPRVWAFCDVFKIITCKAYVPFCIIFIRF</sequence>
<dbReference type="KEGG" id="lao:AOX59_03470"/>
<dbReference type="AlphaFoldDB" id="A0A0U3W3H4"/>
<dbReference type="STRING" id="1472767.AOX59_03470"/>
<gene>
    <name evidence="1" type="ORF">AOX59_03470</name>
</gene>
<keyword evidence="2" id="KW-1185">Reference proteome</keyword>
<evidence type="ECO:0000313" key="2">
    <source>
        <dbReference type="Proteomes" id="UP000050331"/>
    </source>
</evidence>
<protein>
    <submittedName>
        <fullName evidence="1">Uncharacterized protein</fullName>
    </submittedName>
</protein>
<reference evidence="1 2" key="1">
    <citation type="submission" date="2016-01" db="EMBL/GenBank/DDBJ databases">
        <title>Complete genome sequence of strain Lentibacillus amyloliquefaciens LAM0015T isolated from saline sediment.</title>
        <authorList>
            <person name="Wang J.-L."/>
            <person name="He M.-X."/>
        </authorList>
    </citation>
    <scope>NUCLEOTIDE SEQUENCE [LARGE SCALE GENOMIC DNA]</scope>
    <source>
        <strain evidence="1 2">LAM0015</strain>
    </source>
</reference>
<proteinExistence type="predicted"/>
<accession>A0A0U3W3H4</accession>
<organism evidence="1 2">
    <name type="scientific">Lentibacillus amyloliquefaciens</name>
    <dbReference type="NCBI Taxonomy" id="1472767"/>
    <lineage>
        <taxon>Bacteria</taxon>
        <taxon>Bacillati</taxon>
        <taxon>Bacillota</taxon>
        <taxon>Bacilli</taxon>
        <taxon>Bacillales</taxon>
        <taxon>Bacillaceae</taxon>
        <taxon>Lentibacillus</taxon>
    </lineage>
</organism>
<name>A0A0U3W3H4_9BACI</name>
<dbReference type="Proteomes" id="UP000050331">
    <property type="component" value="Chromosome"/>
</dbReference>